<sequence length="117" mass="13499">MMVIVGAVNRDQCDVNPKIPTWLIVTGTVSLIRSAINFFFRFILGTIWVYWVYDHVSYDPRAGPNYCDQLTYVFSFVFITVSYAIMILSCLCFCCCCCCICFHKRDQQQQPVVVVEP</sequence>
<dbReference type="PANTHER" id="PTHR33444:SF2">
    <property type="entry name" value="MARVEL DOMAIN-CONTAINING PROTEIN"/>
    <property type="match status" value="1"/>
</dbReference>
<evidence type="ECO:0000256" key="1">
    <source>
        <dbReference type="SAM" id="Phobius"/>
    </source>
</evidence>
<keyword evidence="1" id="KW-1133">Transmembrane helix</keyword>
<accession>A0A0R3PQF8</accession>
<feature type="transmembrane region" description="Helical" evidence="1">
    <location>
        <begin position="35"/>
        <end position="53"/>
    </location>
</feature>
<dbReference type="WBParaSite" id="ACOC_0000757701-mRNA-1">
    <property type="protein sequence ID" value="ACOC_0000757701-mRNA-1"/>
    <property type="gene ID" value="ACOC_0000757701"/>
</dbReference>
<dbReference type="EMBL" id="UYYA01004053">
    <property type="protein sequence ID" value="VDM59163.1"/>
    <property type="molecule type" value="Genomic_DNA"/>
</dbReference>
<feature type="transmembrane region" description="Helical" evidence="1">
    <location>
        <begin position="73"/>
        <end position="102"/>
    </location>
</feature>
<dbReference type="InterPro" id="IPR040350">
    <property type="entry name" value="TMEM272"/>
</dbReference>
<dbReference type="STRING" id="334426.A0A0R3PQF8"/>
<dbReference type="AlphaFoldDB" id="A0A0R3PQF8"/>
<reference evidence="4" key="1">
    <citation type="submission" date="2017-02" db="UniProtKB">
        <authorList>
            <consortium name="WormBaseParasite"/>
        </authorList>
    </citation>
    <scope>IDENTIFICATION</scope>
</reference>
<gene>
    <name evidence="2" type="ORF">ACOC_LOCUS7578</name>
</gene>
<dbReference type="OMA" id="NACFIFA"/>
<keyword evidence="1" id="KW-0812">Transmembrane</keyword>
<keyword evidence="3" id="KW-1185">Reference proteome</keyword>
<evidence type="ECO:0000313" key="3">
    <source>
        <dbReference type="Proteomes" id="UP000267027"/>
    </source>
</evidence>
<evidence type="ECO:0000313" key="4">
    <source>
        <dbReference type="WBParaSite" id="ACOC_0000757701-mRNA-1"/>
    </source>
</evidence>
<keyword evidence="1" id="KW-0472">Membrane</keyword>
<reference evidence="2 3" key="2">
    <citation type="submission" date="2018-11" db="EMBL/GenBank/DDBJ databases">
        <authorList>
            <consortium name="Pathogen Informatics"/>
        </authorList>
    </citation>
    <scope>NUCLEOTIDE SEQUENCE [LARGE SCALE GENOMIC DNA]</scope>
    <source>
        <strain evidence="2 3">Costa Rica</strain>
    </source>
</reference>
<dbReference type="Proteomes" id="UP000267027">
    <property type="component" value="Unassembled WGS sequence"/>
</dbReference>
<dbReference type="PANTHER" id="PTHR33444">
    <property type="entry name" value="SI:DKEY-19B23.12-RELATED"/>
    <property type="match status" value="1"/>
</dbReference>
<evidence type="ECO:0000313" key="2">
    <source>
        <dbReference type="EMBL" id="VDM59163.1"/>
    </source>
</evidence>
<proteinExistence type="predicted"/>
<protein>
    <submittedName>
        <fullName evidence="4">Caveolin</fullName>
    </submittedName>
</protein>
<name>A0A0R3PQF8_ANGCS</name>
<organism evidence="4">
    <name type="scientific">Angiostrongylus costaricensis</name>
    <name type="common">Nematode worm</name>
    <dbReference type="NCBI Taxonomy" id="334426"/>
    <lineage>
        <taxon>Eukaryota</taxon>
        <taxon>Metazoa</taxon>
        <taxon>Ecdysozoa</taxon>
        <taxon>Nematoda</taxon>
        <taxon>Chromadorea</taxon>
        <taxon>Rhabditida</taxon>
        <taxon>Rhabditina</taxon>
        <taxon>Rhabditomorpha</taxon>
        <taxon>Strongyloidea</taxon>
        <taxon>Metastrongylidae</taxon>
        <taxon>Angiostrongylus</taxon>
    </lineage>
</organism>
<dbReference type="OrthoDB" id="6157510at2759"/>